<evidence type="ECO:0000256" key="1">
    <source>
        <dbReference type="ARBA" id="ARBA00006964"/>
    </source>
</evidence>
<keyword evidence="2" id="KW-0479">Metal-binding</keyword>
<dbReference type="SUPFAM" id="SSF102705">
    <property type="entry name" value="NIF3 (NGG1p interacting factor 3)-like"/>
    <property type="match status" value="1"/>
</dbReference>
<evidence type="ECO:0000313" key="3">
    <source>
        <dbReference type="EMBL" id="EGO18921.1"/>
    </source>
</evidence>
<evidence type="ECO:0000256" key="2">
    <source>
        <dbReference type="PIRSR" id="PIRSR602678-1"/>
    </source>
</evidence>
<dbReference type="GO" id="GO:0046872">
    <property type="term" value="F:metal ion binding"/>
    <property type="evidence" value="ECO:0007669"/>
    <property type="project" value="UniProtKB-KW"/>
</dbReference>
<dbReference type="GeneID" id="18816962"/>
<dbReference type="Proteomes" id="UP000008064">
    <property type="component" value="Unassembled WGS sequence"/>
</dbReference>
<dbReference type="EMBL" id="GL945445">
    <property type="protein sequence ID" value="EGO18921.1"/>
    <property type="molecule type" value="Genomic_DNA"/>
</dbReference>
<reference evidence="3" key="1">
    <citation type="submission" date="2011-04" db="EMBL/GenBank/DDBJ databases">
        <title>Evolution of plant cell wall degrading machinery underlies the functional diversity of forest fungi.</title>
        <authorList>
            <consortium name="US DOE Joint Genome Institute (JGI-PGF)"/>
            <person name="Eastwood D.C."/>
            <person name="Floudas D."/>
            <person name="Binder M."/>
            <person name="Majcherczyk A."/>
            <person name="Schneider P."/>
            <person name="Aerts A."/>
            <person name="Asiegbu F.O."/>
            <person name="Baker S.E."/>
            <person name="Barry K."/>
            <person name="Bendiksby M."/>
            <person name="Blumentritt M."/>
            <person name="Coutinho P.M."/>
            <person name="Cullen D."/>
            <person name="Cullen D."/>
            <person name="Gathman A."/>
            <person name="Goodell B."/>
            <person name="Henrissat B."/>
            <person name="Ihrmark K."/>
            <person name="Kauserud H."/>
            <person name="Kohler A."/>
            <person name="LaButti K."/>
            <person name="Lapidus A."/>
            <person name="Lavin J.L."/>
            <person name="Lee Y.-H."/>
            <person name="Lindquist E."/>
            <person name="Lilly W."/>
            <person name="Lucas S."/>
            <person name="Morin E."/>
            <person name="Murat C."/>
            <person name="Oguiza J.A."/>
            <person name="Park J."/>
            <person name="Pisabarro A.G."/>
            <person name="Riley R."/>
            <person name="Rosling A."/>
            <person name="Salamov A."/>
            <person name="Schmidt O."/>
            <person name="Schmutz J."/>
            <person name="Skrede I."/>
            <person name="Stenlid J."/>
            <person name="Wiebenga A."/>
            <person name="Xie X."/>
            <person name="Kues U."/>
            <person name="Hibbett D.S."/>
            <person name="Hoffmeister D."/>
            <person name="Hogberg N."/>
            <person name="Martin F."/>
            <person name="Grigoriev I.V."/>
            <person name="Watkinson S.C."/>
        </authorList>
    </citation>
    <scope>NUCLEOTIDE SEQUENCE</scope>
    <source>
        <strain evidence="3">S7.9</strain>
    </source>
</reference>
<proteinExistence type="inferred from homology"/>
<dbReference type="InterPro" id="IPR002678">
    <property type="entry name" value="DUF34/NIF3"/>
</dbReference>
<dbReference type="PANTHER" id="PTHR13799:SF13">
    <property type="entry name" value="NIF3-LIKE PROTEIN 1"/>
    <property type="match status" value="1"/>
</dbReference>
<dbReference type="OrthoDB" id="3345469at2759"/>
<sequence length="254" mass="26962">MLTIDLTPAVLAEALATPTAFVIAYHPPIFKPISSLTLSSPLQTSILLLAAQGISVFTPHTALDSAWEGINDWLAKIAIGVTEGRSPGAGGSVSILGEMKGPDEGGLGRLVLLDEPVEIDVLISRIKRHLNLHQVEVGFPATAKPIRRVAICAGAGGSVLAGVDADVYFTGEMAHHEVLAAVASGRYVVLCGHTNTERGYLPELAPRLSRTISELIQSGSDIDTGLSEDEKDQIRNMNLEVVVSKADEHPLKYM</sequence>
<dbReference type="HOGENOM" id="CLU_037423_0_1_1"/>
<feature type="binding site" evidence="2">
    <location>
        <position position="64"/>
    </location>
    <ligand>
        <name>a divalent metal cation</name>
        <dbReference type="ChEBI" id="CHEBI:60240"/>
        <label>2</label>
    </ligand>
</feature>
<dbReference type="AlphaFoldDB" id="F8PD72"/>
<organism>
    <name type="scientific">Serpula lacrymans var. lacrymans (strain S7.9)</name>
    <name type="common">Dry rot fungus</name>
    <dbReference type="NCBI Taxonomy" id="578457"/>
    <lineage>
        <taxon>Eukaryota</taxon>
        <taxon>Fungi</taxon>
        <taxon>Dikarya</taxon>
        <taxon>Basidiomycota</taxon>
        <taxon>Agaricomycotina</taxon>
        <taxon>Agaricomycetes</taxon>
        <taxon>Agaricomycetidae</taxon>
        <taxon>Boletales</taxon>
        <taxon>Coniophorineae</taxon>
        <taxon>Serpulaceae</taxon>
        <taxon>Serpula</taxon>
    </lineage>
</organism>
<dbReference type="GO" id="GO:0005739">
    <property type="term" value="C:mitochondrion"/>
    <property type="evidence" value="ECO:0007669"/>
    <property type="project" value="TreeGrafter"/>
</dbReference>
<evidence type="ECO:0008006" key="4">
    <source>
        <dbReference type="Google" id="ProtNLM"/>
    </source>
</evidence>
<dbReference type="InterPro" id="IPR036069">
    <property type="entry name" value="DUF34/NIF3_sf"/>
</dbReference>
<dbReference type="FunFam" id="3.40.1390.30:FF:000001">
    <property type="entry name" value="GTP cyclohydrolase 1 type 2"/>
    <property type="match status" value="1"/>
</dbReference>
<dbReference type="Pfam" id="PF01784">
    <property type="entry name" value="DUF34_NIF3"/>
    <property type="match status" value="1"/>
</dbReference>
<feature type="binding site" evidence="2">
    <location>
        <position position="193"/>
    </location>
    <ligand>
        <name>a divalent metal cation</name>
        <dbReference type="ChEBI" id="CHEBI:60240"/>
        <label>1</label>
    </ligand>
</feature>
<name>F8PD72_SERL9</name>
<dbReference type="PANTHER" id="PTHR13799">
    <property type="entry name" value="NGG1 INTERACTING FACTOR 3"/>
    <property type="match status" value="1"/>
</dbReference>
<protein>
    <recommendedName>
        <fullName evidence="4">NGG1p interacting factor 3</fullName>
    </recommendedName>
</protein>
<accession>F8PD72</accession>
<comment type="similarity">
    <text evidence="1">Belongs to the GTP cyclohydrolase I type 2/NIF3 family.</text>
</comment>
<feature type="binding site" evidence="2">
    <location>
        <position position="26"/>
    </location>
    <ligand>
        <name>a divalent metal cation</name>
        <dbReference type="ChEBI" id="CHEBI:60240"/>
        <label>1</label>
    </ligand>
</feature>
<gene>
    <name evidence="3" type="ORF">SERLADRAFT_453878</name>
</gene>
<dbReference type="RefSeq" id="XP_007324145.1">
    <property type="nucleotide sequence ID" value="XM_007324083.1"/>
</dbReference>
<feature type="binding site" evidence="2">
    <location>
        <position position="197"/>
    </location>
    <ligand>
        <name>a divalent metal cation</name>
        <dbReference type="ChEBI" id="CHEBI:60240"/>
        <label>1</label>
    </ligand>
</feature>
<dbReference type="Gene3D" id="3.40.1390.30">
    <property type="entry name" value="NIF3 (NGG1p interacting factor 3)-like"/>
    <property type="match status" value="1"/>
</dbReference>
<dbReference type="KEGG" id="sla:SERLADRAFT_453878"/>